<dbReference type="Pfam" id="PF00625">
    <property type="entry name" value="Guanylate_kin"/>
    <property type="match status" value="1"/>
</dbReference>
<evidence type="ECO:0000313" key="13">
    <source>
        <dbReference type="Proteomes" id="UP000009881"/>
    </source>
</evidence>
<dbReference type="EC" id="2.7.4.8" evidence="2 9"/>
<dbReference type="CDD" id="cd00071">
    <property type="entry name" value="GMPK"/>
    <property type="match status" value="1"/>
</dbReference>
<dbReference type="InterPro" id="IPR017665">
    <property type="entry name" value="Guanylate_kinase"/>
</dbReference>
<dbReference type="PROSITE" id="PS50052">
    <property type="entry name" value="GUANYLATE_KINASE_2"/>
    <property type="match status" value="1"/>
</dbReference>
<dbReference type="Gene3D" id="3.30.63.10">
    <property type="entry name" value="Guanylate Kinase phosphate binding domain"/>
    <property type="match status" value="1"/>
</dbReference>
<dbReference type="Gene3D" id="3.40.50.300">
    <property type="entry name" value="P-loop containing nucleotide triphosphate hydrolases"/>
    <property type="match status" value="1"/>
</dbReference>
<evidence type="ECO:0000313" key="12">
    <source>
        <dbReference type="EMBL" id="EKV30171.1"/>
    </source>
</evidence>
<proteinExistence type="inferred from homology"/>
<dbReference type="InterPro" id="IPR008144">
    <property type="entry name" value="Guanylate_kin-like_dom"/>
</dbReference>
<evidence type="ECO:0000256" key="9">
    <source>
        <dbReference type="HAMAP-Rule" id="MF_00328"/>
    </source>
</evidence>
<dbReference type="SMART" id="SM00072">
    <property type="entry name" value="GuKc"/>
    <property type="match status" value="1"/>
</dbReference>
<comment type="catalytic activity">
    <reaction evidence="9">
        <text>GMP + ATP = GDP + ADP</text>
        <dbReference type="Rhea" id="RHEA:20780"/>
        <dbReference type="ChEBI" id="CHEBI:30616"/>
        <dbReference type="ChEBI" id="CHEBI:58115"/>
        <dbReference type="ChEBI" id="CHEBI:58189"/>
        <dbReference type="ChEBI" id="CHEBI:456216"/>
        <dbReference type="EC" id="2.7.4.8"/>
    </reaction>
</comment>
<gene>
    <name evidence="9" type="primary">gmk</name>
    <name evidence="12" type="ORF">C882_4571</name>
</gene>
<evidence type="ECO:0000256" key="2">
    <source>
        <dbReference type="ARBA" id="ARBA00012961"/>
    </source>
</evidence>
<dbReference type="PANTHER" id="PTHR23117:SF13">
    <property type="entry name" value="GUANYLATE KINASE"/>
    <property type="match status" value="1"/>
</dbReference>
<dbReference type="Proteomes" id="UP000009881">
    <property type="component" value="Unassembled WGS sequence"/>
</dbReference>
<comment type="caution">
    <text evidence="12">The sequence shown here is derived from an EMBL/GenBank/DDBJ whole genome shotgun (WGS) entry which is preliminary data.</text>
</comment>
<accession>K9HNZ5</accession>
<dbReference type="PATRIC" id="fig|1238182.3.peg.2235"/>
<evidence type="ECO:0000256" key="4">
    <source>
        <dbReference type="ARBA" id="ARBA00022679"/>
    </source>
</evidence>
<dbReference type="AlphaFoldDB" id="K9HNZ5"/>
<dbReference type="EMBL" id="ANHY01000009">
    <property type="protein sequence ID" value="EKV30171.1"/>
    <property type="molecule type" value="Genomic_DNA"/>
</dbReference>
<dbReference type="GO" id="GO:0004385">
    <property type="term" value="F:GMP kinase activity"/>
    <property type="evidence" value="ECO:0007669"/>
    <property type="project" value="UniProtKB-UniRule"/>
</dbReference>
<dbReference type="HAMAP" id="MF_00328">
    <property type="entry name" value="Guanylate_kinase"/>
    <property type="match status" value="1"/>
</dbReference>
<keyword evidence="7 9" id="KW-0067">ATP-binding</keyword>
<keyword evidence="13" id="KW-1185">Reference proteome</keyword>
<comment type="similarity">
    <text evidence="1 9">Belongs to the guanylate kinase family.</text>
</comment>
<sequence>MSVVASSPSSSSQSTACAVDQGAGAGGGQPSGGIRRRGLMLVLSSPSGAGKTTISRSMLERDDNIAMSVSVTTRPPRPGEEDGRDYHFIGVETYKRMVDRQELLEHARVFDNFYGTPKGPVMDSLAGGRDVLFDIDWQGTQQLAANARQDLVSIFILPPSVDELERRLRGRAQDSDEVVRKRMAKAADEMSHWPEYDYVVVNNDVEQSIASVTAILHAERLKRTRQVGLAEFVNGMRGAEAE</sequence>
<evidence type="ECO:0000256" key="10">
    <source>
        <dbReference type="SAM" id="MobiDB-lite"/>
    </source>
</evidence>
<feature type="compositionally biased region" description="Low complexity" evidence="10">
    <location>
        <begin position="1"/>
        <end position="22"/>
    </location>
</feature>
<dbReference type="FunFam" id="3.30.63.10:FF:000002">
    <property type="entry name" value="Guanylate kinase 1"/>
    <property type="match status" value="1"/>
</dbReference>
<organism evidence="12 13">
    <name type="scientific">Caenispirillum salinarum AK4</name>
    <dbReference type="NCBI Taxonomy" id="1238182"/>
    <lineage>
        <taxon>Bacteria</taxon>
        <taxon>Pseudomonadati</taxon>
        <taxon>Pseudomonadota</taxon>
        <taxon>Alphaproteobacteria</taxon>
        <taxon>Rhodospirillales</taxon>
        <taxon>Novispirillaceae</taxon>
        <taxon>Caenispirillum</taxon>
    </lineage>
</organism>
<keyword evidence="6 9" id="KW-0418">Kinase</keyword>
<protein>
    <recommendedName>
        <fullName evidence="3 9">Guanylate kinase</fullName>
        <ecNumber evidence="2 9">2.7.4.8</ecNumber>
    </recommendedName>
    <alternativeName>
        <fullName evidence="8 9">GMP kinase</fullName>
    </alternativeName>
</protein>
<evidence type="ECO:0000256" key="6">
    <source>
        <dbReference type="ARBA" id="ARBA00022777"/>
    </source>
</evidence>
<evidence type="ECO:0000256" key="7">
    <source>
        <dbReference type="ARBA" id="ARBA00022840"/>
    </source>
</evidence>
<comment type="subcellular location">
    <subcellularLocation>
        <location evidence="9">Cytoplasm</location>
    </subcellularLocation>
</comment>
<evidence type="ECO:0000256" key="8">
    <source>
        <dbReference type="ARBA" id="ARBA00030128"/>
    </source>
</evidence>
<dbReference type="OrthoDB" id="9808150at2"/>
<dbReference type="InterPro" id="IPR027417">
    <property type="entry name" value="P-loop_NTPase"/>
</dbReference>
<dbReference type="GO" id="GO:0005524">
    <property type="term" value="F:ATP binding"/>
    <property type="evidence" value="ECO:0007669"/>
    <property type="project" value="UniProtKB-UniRule"/>
</dbReference>
<feature type="binding site" evidence="9">
    <location>
        <begin position="45"/>
        <end position="52"/>
    </location>
    <ligand>
        <name>ATP</name>
        <dbReference type="ChEBI" id="CHEBI:30616"/>
    </ligand>
</feature>
<keyword evidence="9" id="KW-0963">Cytoplasm</keyword>
<evidence type="ECO:0000256" key="1">
    <source>
        <dbReference type="ARBA" id="ARBA00005790"/>
    </source>
</evidence>
<dbReference type="GO" id="GO:0005829">
    <property type="term" value="C:cytosol"/>
    <property type="evidence" value="ECO:0007669"/>
    <property type="project" value="TreeGrafter"/>
</dbReference>
<evidence type="ECO:0000256" key="3">
    <source>
        <dbReference type="ARBA" id="ARBA00016296"/>
    </source>
</evidence>
<dbReference type="SUPFAM" id="SSF52540">
    <property type="entry name" value="P-loop containing nucleoside triphosphate hydrolases"/>
    <property type="match status" value="1"/>
</dbReference>
<feature type="region of interest" description="Disordered" evidence="10">
    <location>
        <begin position="1"/>
        <end position="32"/>
    </location>
</feature>
<dbReference type="InterPro" id="IPR008145">
    <property type="entry name" value="GK/Ca_channel_bsu"/>
</dbReference>
<dbReference type="eggNOG" id="COG0194">
    <property type="taxonomic scope" value="Bacteria"/>
</dbReference>
<dbReference type="PROSITE" id="PS00856">
    <property type="entry name" value="GUANYLATE_KINASE_1"/>
    <property type="match status" value="1"/>
</dbReference>
<keyword evidence="5 9" id="KW-0547">Nucleotide-binding</keyword>
<name>K9HNZ5_9PROT</name>
<evidence type="ECO:0000256" key="5">
    <source>
        <dbReference type="ARBA" id="ARBA00022741"/>
    </source>
</evidence>
<dbReference type="STRING" id="1238182.C882_4571"/>
<dbReference type="NCBIfam" id="TIGR03263">
    <property type="entry name" value="guanyl_kin"/>
    <property type="match status" value="1"/>
</dbReference>
<dbReference type="InterPro" id="IPR020590">
    <property type="entry name" value="Guanylate_kinase_CS"/>
</dbReference>
<keyword evidence="4 9" id="KW-0808">Transferase</keyword>
<comment type="function">
    <text evidence="9">Essential for recycling GMP and indirectly, cGMP.</text>
</comment>
<feature type="domain" description="Guanylate kinase-like" evidence="11">
    <location>
        <begin position="38"/>
        <end position="217"/>
    </location>
</feature>
<dbReference type="PANTHER" id="PTHR23117">
    <property type="entry name" value="GUANYLATE KINASE-RELATED"/>
    <property type="match status" value="1"/>
</dbReference>
<reference evidence="12 13" key="1">
    <citation type="journal article" date="2013" name="Genome Announc.">
        <title>Draft Genome Sequence of an Alphaproteobacterium, Caenispirillum salinarum AK4(T), Isolated from a Solar Saltern.</title>
        <authorList>
            <person name="Khatri I."/>
            <person name="Singh A."/>
            <person name="Korpole S."/>
            <person name="Pinnaka A.K."/>
            <person name="Subramanian S."/>
        </authorList>
    </citation>
    <scope>NUCLEOTIDE SEQUENCE [LARGE SCALE GENOMIC DNA]</scope>
    <source>
        <strain evidence="12 13">AK4</strain>
    </source>
</reference>
<evidence type="ECO:0000259" key="11">
    <source>
        <dbReference type="PROSITE" id="PS50052"/>
    </source>
</evidence>